<feature type="compositionally biased region" description="Polar residues" evidence="8">
    <location>
        <begin position="133"/>
        <end position="151"/>
    </location>
</feature>
<gene>
    <name evidence="10" type="ORF">AC631_01573</name>
</gene>
<keyword evidence="4" id="KW-0645">Protease</keyword>
<dbReference type="InterPro" id="IPR028889">
    <property type="entry name" value="USP"/>
</dbReference>
<dbReference type="EC" id="3.4.19.12" evidence="3"/>
<evidence type="ECO:0000256" key="5">
    <source>
        <dbReference type="ARBA" id="ARBA00022786"/>
    </source>
</evidence>
<feature type="compositionally biased region" description="Basic and acidic residues" evidence="8">
    <location>
        <begin position="51"/>
        <end position="75"/>
    </location>
</feature>
<evidence type="ECO:0000256" key="1">
    <source>
        <dbReference type="ARBA" id="ARBA00000707"/>
    </source>
</evidence>
<evidence type="ECO:0000313" key="10">
    <source>
        <dbReference type="EMBL" id="KSA02684.1"/>
    </source>
</evidence>
<dbReference type="Proteomes" id="UP000054251">
    <property type="component" value="Unassembled WGS sequence"/>
</dbReference>
<comment type="catalytic activity">
    <reaction evidence="1">
        <text>Thiol-dependent hydrolysis of ester, thioester, amide, peptide and isopeptide bonds formed by the C-terminal Gly of ubiquitin (a 76-residue protein attached to proteins as an intracellular targeting signal).</text>
        <dbReference type="EC" id="3.4.19.12"/>
    </reaction>
</comment>
<feature type="compositionally biased region" description="Basic and acidic residues" evidence="8">
    <location>
        <begin position="159"/>
        <end position="187"/>
    </location>
</feature>
<evidence type="ECO:0000256" key="7">
    <source>
        <dbReference type="ARBA" id="ARBA00022807"/>
    </source>
</evidence>
<dbReference type="GO" id="GO:0005634">
    <property type="term" value="C:nucleus"/>
    <property type="evidence" value="ECO:0007669"/>
    <property type="project" value="TreeGrafter"/>
</dbReference>
<dbReference type="PROSITE" id="PS00973">
    <property type="entry name" value="USP_2"/>
    <property type="match status" value="1"/>
</dbReference>
<proteinExistence type="inferred from homology"/>
<dbReference type="InterPro" id="IPR018200">
    <property type="entry name" value="USP_CS"/>
</dbReference>
<dbReference type="PANTHER" id="PTHR24006:SF758">
    <property type="entry name" value="UBIQUITIN CARBOXYL-TERMINAL HYDROLASE 36"/>
    <property type="match status" value="1"/>
</dbReference>
<dbReference type="GO" id="GO:0006508">
    <property type="term" value="P:proteolysis"/>
    <property type="evidence" value="ECO:0007669"/>
    <property type="project" value="UniProtKB-KW"/>
</dbReference>
<keyword evidence="6" id="KW-0378">Hydrolase</keyword>
<keyword evidence="11" id="KW-1185">Reference proteome</keyword>
<feature type="compositionally biased region" description="Acidic residues" evidence="8">
    <location>
        <begin position="232"/>
        <end position="243"/>
    </location>
</feature>
<dbReference type="OrthoDB" id="289038at2759"/>
<sequence length="696" mass="78293">MSGQANVLSNSVTPLIDRILTNPLTFILGKQIELNNSEKPASYIVLSKSSKRSDNIESHKVLEQEKESKGPEMRKPRSMAEAVAVYTGKKFLSKAEKKAAKRRKVAQPLIDSEEEDVGEVVGGDPKMAESDSDSISDSQYESASEFQSDSNVELPFTEFKSESELKSSSELRSDSEVKSESELKSDSESTSESPVDGDEENDDDDDDEDDNKDYSLGDNESLSESDSGSASDAEESSDDDEDLDALKHDLKQDLQRDPKEATSKDPSLSGTDDEDEEKEDDNLDKNTTPPTSPEDEPEKVAATVVDNKDLDVLPLSKFYQINEVSNDRGSNNSTRIHKNWRELSKRKPVGLLNHGVTCYMNSAIQSLIHIPAVQHYLTDINSGKYNKTLKPRSVSHVLAELSKRMWALDDNASKVKHPKYINPKKIIQRLDDINCMMSEWQQEDSHEYFMSLMSRLQEDSTPKGVKLNQSIIYDIFGGLLHQSVTCKNCNYVSDTKQEFYDLSLGLSRKKNKDVAESAGPQRYTIEKSIQEFFSSELIKLDRKDKSSGYDCENCKQKSNAYKISTIDRSPETLTVHLKRFKFNGNSSSKVKQSISYPNYLDLTKFTTLKTPTKYQLISVIVHEGRSILSGHYIAHCLQPDGTWSTYDDEYINKINEKEALSDPSAYVLVYTKLTPKSMKRSNDGNDTLVNAKKVKR</sequence>
<evidence type="ECO:0000256" key="3">
    <source>
        <dbReference type="ARBA" id="ARBA00012759"/>
    </source>
</evidence>
<keyword evidence="5" id="KW-0833">Ubl conjugation pathway</keyword>
<evidence type="ECO:0000256" key="6">
    <source>
        <dbReference type="ARBA" id="ARBA00022801"/>
    </source>
</evidence>
<dbReference type="InterPro" id="IPR038765">
    <property type="entry name" value="Papain-like_cys_pep_sf"/>
</dbReference>
<dbReference type="EMBL" id="LMYN01000022">
    <property type="protein sequence ID" value="KSA02684.1"/>
    <property type="molecule type" value="Genomic_DNA"/>
</dbReference>
<dbReference type="PANTHER" id="PTHR24006">
    <property type="entry name" value="UBIQUITIN CARBOXYL-TERMINAL HYDROLASE"/>
    <property type="match status" value="1"/>
</dbReference>
<evidence type="ECO:0000256" key="2">
    <source>
        <dbReference type="ARBA" id="ARBA00009085"/>
    </source>
</evidence>
<dbReference type="GO" id="GO:0004843">
    <property type="term" value="F:cysteine-type deubiquitinase activity"/>
    <property type="evidence" value="ECO:0007669"/>
    <property type="project" value="UniProtKB-EC"/>
</dbReference>
<keyword evidence="7" id="KW-0788">Thiol protease</keyword>
<accession>A0A0V1Q2P9</accession>
<dbReference type="FunFam" id="3.90.70.10:FF:000146">
    <property type="entry name" value="Ubiquitin-specific protease"/>
    <property type="match status" value="1"/>
</dbReference>
<dbReference type="GO" id="GO:0005829">
    <property type="term" value="C:cytosol"/>
    <property type="evidence" value="ECO:0007669"/>
    <property type="project" value="TreeGrafter"/>
</dbReference>
<comment type="similarity">
    <text evidence="2">Belongs to the peptidase C19 family.</text>
</comment>
<feature type="region of interest" description="Disordered" evidence="8">
    <location>
        <begin position="50"/>
        <end position="80"/>
    </location>
</feature>
<feature type="domain" description="USP" evidence="9">
    <location>
        <begin position="349"/>
        <end position="673"/>
    </location>
</feature>
<dbReference type="SUPFAM" id="SSF54001">
    <property type="entry name" value="Cysteine proteinases"/>
    <property type="match status" value="1"/>
</dbReference>
<protein>
    <recommendedName>
        <fullName evidence="3">ubiquitinyl hydrolase 1</fullName>
        <ecNumber evidence="3">3.4.19.12</ecNumber>
    </recommendedName>
</protein>
<dbReference type="Pfam" id="PF00443">
    <property type="entry name" value="UCH"/>
    <property type="match status" value="1"/>
</dbReference>
<dbReference type="RefSeq" id="XP_015468786.1">
    <property type="nucleotide sequence ID" value="XM_015610403.1"/>
</dbReference>
<evidence type="ECO:0000256" key="8">
    <source>
        <dbReference type="SAM" id="MobiDB-lite"/>
    </source>
</evidence>
<comment type="caution">
    <text evidence="10">The sequence shown here is derived from an EMBL/GenBank/DDBJ whole genome shotgun (WGS) entry which is preliminary data.</text>
</comment>
<feature type="compositionally biased region" description="Acidic residues" evidence="8">
    <location>
        <begin position="271"/>
        <end position="282"/>
    </location>
</feature>
<organism evidence="10 11">
    <name type="scientific">Debaryomyces fabryi</name>
    <dbReference type="NCBI Taxonomy" id="58627"/>
    <lineage>
        <taxon>Eukaryota</taxon>
        <taxon>Fungi</taxon>
        <taxon>Dikarya</taxon>
        <taxon>Ascomycota</taxon>
        <taxon>Saccharomycotina</taxon>
        <taxon>Pichiomycetes</taxon>
        <taxon>Debaryomycetaceae</taxon>
        <taxon>Debaryomyces</taxon>
    </lineage>
</organism>
<dbReference type="GeneID" id="26838582"/>
<evidence type="ECO:0000313" key="11">
    <source>
        <dbReference type="Proteomes" id="UP000054251"/>
    </source>
</evidence>
<reference evidence="10 11" key="1">
    <citation type="submission" date="2015-11" db="EMBL/GenBank/DDBJ databases">
        <title>The genome of Debaryomyces fabryi.</title>
        <authorList>
            <person name="Tafer H."/>
            <person name="Lopandic K."/>
        </authorList>
    </citation>
    <scope>NUCLEOTIDE SEQUENCE [LARGE SCALE GENOMIC DNA]</scope>
    <source>
        <strain evidence="10 11">CBS 789</strain>
    </source>
</reference>
<evidence type="ECO:0000259" key="9">
    <source>
        <dbReference type="PROSITE" id="PS50235"/>
    </source>
</evidence>
<name>A0A0V1Q2P9_9ASCO</name>
<feature type="compositionally biased region" description="Basic and acidic residues" evidence="8">
    <location>
        <begin position="244"/>
        <end position="263"/>
    </location>
</feature>
<dbReference type="InterPro" id="IPR001394">
    <property type="entry name" value="Peptidase_C19_UCH"/>
</dbReference>
<evidence type="ECO:0000256" key="4">
    <source>
        <dbReference type="ARBA" id="ARBA00022670"/>
    </source>
</evidence>
<dbReference type="InterPro" id="IPR050164">
    <property type="entry name" value="Peptidase_C19"/>
</dbReference>
<feature type="compositionally biased region" description="Acidic residues" evidence="8">
    <location>
        <begin position="195"/>
        <end position="211"/>
    </location>
</feature>
<feature type="region of interest" description="Disordered" evidence="8">
    <location>
        <begin position="92"/>
        <end position="300"/>
    </location>
</feature>
<feature type="compositionally biased region" description="Low complexity" evidence="8">
    <location>
        <begin position="216"/>
        <end position="231"/>
    </location>
</feature>
<dbReference type="Gene3D" id="3.90.70.10">
    <property type="entry name" value="Cysteine proteinases"/>
    <property type="match status" value="1"/>
</dbReference>
<dbReference type="AlphaFoldDB" id="A0A0V1Q2P9"/>
<dbReference type="GO" id="GO:0016579">
    <property type="term" value="P:protein deubiquitination"/>
    <property type="evidence" value="ECO:0007669"/>
    <property type="project" value="InterPro"/>
</dbReference>
<dbReference type="PROSITE" id="PS50235">
    <property type="entry name" value="USP_3"/>
    <property type="match status" value="1"/>
</dbReference>